<dbReference type="PROSITE" id="PS50088">
    <property type="entry name" value="ANK_REPEAT"/>
    <property type="match status" value="2"/>
</dbReference>
<feature type="repeat" description="ANK" evidence="3">
    <location>
        <begin position="48"/>
        <end position="80"/>
    </location>
</feature>
<organism evidence="4 5">
    <name type="scientific">Colletotrichum navitas</name>
    <dbReference type="NCBI Taxonomy" id="681940"/>
    <lineage>
        <taxon>Eukaryota</taxon>
        <taxon>Fungi</taxon>
        <taxon>Dikarya</taxon>
        <taxon>Ascomycota</taxon>
        <taxon>Pezizomycotina</taxon>
        <taxon>Sordariomycetes</taxon>
        <taxon>Hypocreomycetidae</taxon>
        <taxon>Glomerellales</taxon>
        <taxon>Glomerellaceae</taxon>
        <taxon>Colletotrichum</taxon>
        <taxon>Colletotrichum graminicola species complex</taxon>
    </lineage>
</organism>
<dbReference type="RefSeq" id="XP_060408919.1">
    <property type="nucleotide sequence ID" value="XM_060553237.1"/>
</dbReference>
<keyword evidence="1" id="KW-0677">Repeat</keyword>
<dbReference type="PROSITE" id="PS50297">
    <property type="entry name" value="ANK_REP_REGION"/>
    <property type="match status" value="2"/>
</dbReference>
<accession>A0AAD8PPC3</accession>
<reference evidence="4" key="1">
    <citation type="submission" date="2021-06" db="EMBL/GenBank/DDBJ databases">
        <title>Comparative genomics, transcriptomics and evolutionary studies reveal genomic signatures of adaptation to plant cell wall in hemibiotrophic fungi.</title>
        <authorList>
            <consortium name="DOE Joint Genome Institute"/>
            <person name="Baroncelli R."/>
            <person name="Diaz J.F."/>
            <person name="Benocci T."/>
            <person name="Peng M."/>
            <person name="Battaglia E."/>
            <person name="Haridas S."/>
            <person name="Andreopoulos W."/>
            <person name="Labutti K."/>
            <person name="Pangilinan J."/>
            <person name="Floch G.L."/>
            <person name="Makela M.R."/>
            <person name="Henrissat B."/>
            <person name="Grigoriev I.V."/>
            <person name="Crouch J.A."/>
            <person name="De Vries R.P."/>
            <person name="Sukno S.A."/>
            <person name="Thon M.R."/>
        </authorList>
    </citation>
    <scope>NUCLEOTIDE SEQUENCE</scope>
    <source>
        <strain evidence="4">CBS 125086</strain>
    </source>
</reference>
<feature type="repeat" description="ANK" evidence="3">
    <location>
        <begin position="81"/>
        <end position="113"/>
    </location>
</feature>
<feature type="non-terminal residue" evidence="4">
    <location>
        <position position="1"/>
    </location>
</feature>
<evidence type="ECO:0000256" key="3">
    <source>
        <dbReference type="PROSITE-ProRule" id="PRU00023"/>
    </source>
</evidence>
<evidence type="ECO:0000256" key="2">
    <source>
        <dbReference type="ARBA" id="ARBA00023043"/>
    </source>
</evidence>
<dbReference type="Pfam" id="PF00023">
    <property type="entry name" value="Ank"/>
    <property type="match status" value="1"/>
</dbReference>
<dbReference type="InterPro" id="IPR036770">
    <property type="entry name" value="Ankyrin_rpt-contain_sf"/>
</dbReference>
<proteinExistence type="predicted"/>
<dbReference type="SMART" id="SM00248">
    <property type="entry name" value="ANK"/>
    <property type="match status" value="3"/>
</dbReference>
<keyword evidence="5" id="KW-1185">Reference proteome</keyword>
<dbReference type="EMBL" id="JAHLJV010000095">
    <property type="protein sequence ID" value="KAK1573274.1"/>
    <property type="molecule type" value="Genomic_DNA"/>
</dbReference>
<dbReference type="Proteomes" id="UP001230504">
    <property type="component" value="Unassembled WGS sequence"/>
</dbReference>
<evidence type="ECO:0000313" key="4">
    <source>
        <dbReference type="EMBL" id="KAK1573274.1"/>
    </source>
</evidence>
<evidence type="ECO:0000256" key="1">
    <source>
        <dbReference type="ARBA" id="ARBA00022737"/>
    </source>
</evidence>
<dbReference type="PANTHER" id="PTHR24173:SF74">
    <property type="entry name" value="ANKYRIN REPEAT DOMAIN-CONTAINING PROTEIN 16"/>
    <property type="match status" value="1"/>
</dbReference>
<gene>
    <name evidence="4" type="ORF">LY79DRAFT_476443</name>
</gene>
<protein>
    <submittedName>
        <fullName evidence="4">Ankyrin repeat-containing domain protein</fullName>
    </submittedName>
</protein>
<dbReference type="GeneID" id="85437477"/>
<keyword evidence="2 3" id="KW-0040">ANK repeat</keyword>
<dbReference type="InterPro" id="IPR002110">
    <property type="entry name" value="Ankyrin_rpt"/>
</dbReference>
<comment type="caution">
    <text evidence="4">The sequence shown here is derived from an EMBL/GenBank/DDBJ whole genome shotgun (WGS) entry which is preliminary data.</text>
</comment>
<dbReference type="Pfam" id="PF12796">
    <property type="entry name" value="Ank_2"/>
    <property type="match status" value="1"/>
</dbReference>
<name>A0AAD8PPC3_9PEZI</name>
<dbReference type="PANTHER" id="PTHR24173">
    <property type="entry name" value="ANKYRIN REPEAT CONTAINING"/>
    <property type="match status" value="1"/>
</dbReference>
<dbReference type="Gene3D" id="1.25.40.20">
    <property type="entry name" value="Ankyrin repeat-containing domain"/>
    <property type="match status" value="1"/>
</dbReference>
<dbReference type="AlphaFoldDB" id="A0AAD8PPC3"/>
<sequence length="121" mass="12749">ENCNQKSREDGPEAFRTAIHIAAAAGHDTIISTLLASGELVVDERDSGGNTALHVAVVSRKTDVVACLLSCRADANAENALGWTPLHIAIQIGYVEAVTLLIAYGGDLTKKVRGNNVNVIK</sequence>
<feature type="non-terminal residue" evidence="4">
    <location>
        <position position="121"/>
    </location>
</feature>
<dbReference type="SUPFAM" id="SSF48403">
    <property type="entry name" value="Ankyrin repeat"/>
    <property type="match status" value="1"/>
</dbReference>
<evidence type="ECO:0000313" key="5">
    <source>
        <dbReference type="Proteomes" id="UP001230504"/>
    </source>
</evidence>